<evidence type="ECO:0000313" key="3">
    <source>
        <dbReference type="Proteomes" id="UP000830401"/>
    </source>
</evidence>
<gene>
    <name evidence="2" type="ORF">MUN86_14690</name>
</gene>
<dbReference type="Gene3D" id="3.10.450.40">
    <property type="match status" value="1"/>
</dbReference>
<feature type="domain" description="IraD/Gp25-like" evidence="1">
    <location>
        <begin position="28"/>
        <end position="113"/>
    </location>
</feature>
<evidence type="ECO:0000313" key="2">
    <source>
        <dbReference type="EMBL" id="UOQ64809.1"/>
    </source>
</evidence>
<evidence type="ECO:0000259" key="1">
    <source>
        <dbReference type="Pfam" id="PF04965"/>
    </source>
</evidence>
<keyword evidence="3" id="KW-1185">Reference proteome</keyword>
<reference evidence="2" key="1">
    <citation type="submission" date="2022-04" db="EMBL/GenBank/DDBJ databases">
        <title>Hymenobacter sp. isolated from the air.</title>
        <authorList>
            <person name="Won M."/>
            <person name="Lee C.-M."/>
            <person name="Woen H.-Y."/>
            <person name="Kwon S.-W."/>
        </authorList>
    </citation>
    <scope>NUCLEOTIDE SEQUENCE</scope>
    <source>
        <strain evidence="2">5420S-77</strain>
    </source>
</reference>
<protein>
    <submittedName>
        <fullName evidence="2">GPW/gp25 family protein</fullName>
    </submittedName>
</protein>
<organism evidence="2 3">
    <name type="scientific">Hymenobacter volaticus</name>
    <dbReference type="NCBI Taxonomy" id="2932254"/>
    <lineage>
        <taxon>Bacteria</taxon>
        <taxon>Pseudomonadati</taxon>
        <taxon>Bacteroidota</taxon>
        <taxon>Cytophagia</taxon>
        <taxon>Cytophagales</taxon>
        <taxon>Hymenobacteraceae</taxon>
        <taxon>Hymenobacter</taxon>
    </lineage>
</organism>
<sequence>MNQPINSIKYPFAINQQLGMLMEEKDFSRHVRQMMLQVLFTNPGERINRPDFGCGIRRMVFAPNSDATASLSEVLITQALDRWLGELITTENIEVTAMNERLEINIVYLLKVKQERQFLNVQI</sequence>
<dbReference type="Pfam" id="PF04965">
    <property type="entry name" value="GPW_gp25"/>
    <property type="match status" value="1"/>
</dbReference>
<dbReference type="InterPro" id="IPR007048">
    <property type="entry name" value="IraD/Gp25-like"/>
</dbReference>
<name>A0ABY4G2L2_9BACT</name>
<dbReference type="RefSeq" id="WP_245118800.1">
    <property type="nucleotide sequence ID" value="NZ_CP095061.1"/>
</dbReference>
<dbReference type="SUPFAM" id="SSF160719">
    <property type="entry name" value="gpW/gp25-like"/>
    <property type="match status" value="1"/>
</dbReference>
<accession>A0ABY4G2L2</accession>
<dbReference type="Proteomes" id="UP000830401">
    <property type="component" value="Chromosome"/>
</dbReference>
<dbReference type="EMBL" id="CP095061">
    <property type="protein sequence ID" value="UOQ64809.1"/>
    <property type="molecule type" value="Genomic_DNA"/>
</dbReference>
<proteinExistence type="predicted"/>